<sequence>MVEFLAFLGIFKGCCCVWVNSTVFRGFEGCRATFIDEYGAESSFKHFATILLSVLDEKLMWFFERRVHYPTDYTTELATGRVRLSIFGSDRSRATVRPVASDNWQLSRVARRANYTKAFTVLALTFTKKTPKAIWKVCPPLAFHLVLSIIPTLLSAFVSIQWLLILMEVIPKTSGNFLVMLWSGIAGFIAFWFYDCATTAVFAQRIHVLINP</sequence>
<keyword evidence="1" id="KW-0812">Transmembrane</keyword>
<keyword evidence="4" id="KW-1185">Reference proteome</keyword>
<reference evidence="3 4" key="1">
    <citation type="journal article" date="2015" name="Genome Biol.">
        <title>Comparative genomics of Steinernema reveals deeply conserved gene regulatory networks.</title>
        <authorList>
            <person name="Dillman A.R."/>
            <person name="Macchietto M."/>
            <person name="Porter C.F."/>
            <person name="Rogers A."/>
            <person name="Williams B."/>
            <person name="Antoshechkin I."/>
            <person name="Lee M.M."/>
            <person name="Goodwin Z."/>
            <person name="Lu X."/>
            <person name="Lewis E.E."/>
            <person name="Goodrich-Blair H."/>
            <person name="Stock S.P."/>
            <person name="Adams B.J."/>
            <person name="Sternberg P.W."/>
            <person name="Mortazavi A."/>
        </authorList>
    </citation>
    <scope>NUCLEOTIDE SEQUENCE [LARGE SCALE GENOMIC DNA]</scope>
    <source>
        <strain evidence="3 4">ALL</strain>
    </source>
</reference>
<keyword evidence="1" id="KW-0472">Membrane</keyword>
<organism evidence="3 4">
    <name type="scientific">Steinernema carpocapsae</name>
    <name type="common">Entomopathogenic nematode</name>
    <dbReference type="NCBI Taxonomy" id="34508"/>
    <lineage>
        <taxon>Eukaryota</taxon>
        <taxon>Metazoa</taxon>
        <taxon>Ecdysozoa</taxon>
        <taxon>Nematoda</taxon>
        <taxon>Chromadorea</taxon>
        <taxon>Rhabditida</taxon>
        <taxon>Tylenchina</taxon>
        <taxon>Panagrolaimomorpha</taxon>
        <taxon>Strongyloidoidea</taxon>
        <taxon>Steinernematidae</taxon>
        <taxon>Steinernema</taxon>
    </lineage>
</organism>
<feature type="transmembrane region" description="Helical" evidence="1">
    <location>
        <begin position="177"/>
        <end position="194"/>
    </location>
</feature>
<reference evidence="3 4" key="2">
    <citation type="journal article" date="2019" name="G3 (Bethesda)">
        <title>Hybrid Assembly of the Genome of the Entomopathogenic Nematode Steinernema carpocapsae Identifies the X-Chromosome.</title>
        <authorList>
            <person name="Serra L."/>
            <person name="Macchietto M."/>
            <person name="Macias-Munoz A."/>
            <person name="McGill C.J."/>
            <person name="Rodriguez I.M."/>
            <person name="Rodriguez B."/>
            <person name="Murad R."/>
            <person name="Mortazavi A."/>
        </authorList>
    </citation>
    <scope>NUCLEOTIDE SEQUENCE [LARGE SCALE GENOMIC DNA]</scope>
    <source>
        <strain evidence="3 4">ALL</strain>
    </source>
</reference>
<feature type="chain" id="PRO_5020834635" evidence="2">
    <location>
        <begin position="17"/>
        <end position="212"/>
    </location>
</feature>
<feature type="transmembrane region" description="Helical" evidence="1">
    <location>
        <begin position="141"/>
        <end position="165"/>
    </location>
</feature>
<protein>
    <submittedName>
        <fullName evidence="3">Uncharacterized protein</fullName>
    </submittedName>
</protein>
<comment type="caution">
    <text evidence="3">The sequence shown here is derived from an EMBL/GenBank/DDBJ whole genome shotgun (WGS) entry which is preliminary data.</text>
</comment>
<dbReference type="AlphaFoldDB" id="A0A4U5MRF8"/>
<evidence type="ECO:0000256" key="2">
    <source>
        <dbReference type="SAM" id="SignalP"/>
    </source>
</evidence>
<proteinExistence type="predicted"/>
<evidence type="ECO:0000313" key="4">
    <source>
        <dbReference type="Proteomes" id="UP000298663"/>
    </source>
</evidence>
<keyword evidence="2" id="KW-0732">Signal</keyword>
<feature type="signal peptide" evidence="2">
    <location>
        <begin position="1"/>
        <end position="16"/>
    </location>
</feature>
<gene>
    <name evidence="3" type="ORF">L596_019740</name>
</gene>
<dbReference type="EMBL" id="AZBU02000006">
    <property type="protein sequence ID" value="TKR72266.1"/>
    <property type="molecule type" value="Genomic_DNA"/>
</dbReference>
<evidence type="ECO:0000313" key="3">
    <source>
        <dbReference type="EMBL" id="TKR72266.1"/>
    </source>
</evidence>
<accession>A0A4U5MRF8</accession>
<name>A0A4U5MRF8_STECR</name>
<evidence type="ECO:0000256" key="1">
    <source>
        <dbReference type="SAM" id="Phobius"/>
    </source>
</evidence>
<dbReference type="Proteomes" id="UP000298663">
    <property type="component" value="Unassembled WGS sequence"/>
</dbReference>
<keyword evidence="1" id="KW-1133">Transmembrane helix</keyword>